<sequence length="79" mass="9295">MEKMRKAEELEFLHGISEKVVDSFIFHHSNCFLFFNFLNAIKEGGGAWIMRQYKYIMLYCKADGSHSTKYALECLYQVS</sequence>
<reference evidence="1 2" key="1">
    <citation type="submission" date="2022-05" db="EMBL/GenBank/DDBJ databases">
        <authorList>
            <consortium name="Genoscope - CEA"/>
            <person name="William W."/>
        </authorList>
    </citation>
    <scope>NUCLEOTIDE SEQUENCE [LARGE SCALE GENOMIC DNA]</scope>
</reference>
<dbReference type="Proteomes" id="UP001159427">
    <property type="component" value="Unassembled WGS sequence"/>
</dbReference>
<comment type="caution">
    <text evidence="1">The sequence shown here is derived from an EMBL/GenBank/DDBJ whole genome shotgun (WGS) entry which is preliminary data.</text>
</comment>
<evidence type="ECO:0000313" key="1">
    <source>
        <dbReference type="EMBL" id="CAH3030532.1"/>
    </source>
</evidence>
<accession>A0ABN8MLB8</accession>
<name>A0ABN8MLB8_9CNID</name>
<evidence type="ECO:0000313" key="2">
    <source>
        <dbReference type="Proteomes" id="UP001159427"/>
    </source>
</evidence>
<protein>
    <submittedName>
        <fullName evidence="1">Uncharacterized protein</fullName>
    </submittedName>
</protein>
<organism evidence="1 2">
    <name type="scientific">Porites evermanni</name>
    <dbReference type="NCBI Taxonomy" id="104178"/>
    <lineage>
        <taxon>Eukaryota</taxon>
        <taxon>Metazoa</taxon>
        <taxon>Cnidaria</taxon>
        <taxon>Anthozoa</taxon>
        <taxon>Hexacorallia</taxon>
        <taxon>Scleractinia</taxon>
        <taxon>Fungiina</taxon>
        <taxon>Poritidae</taxon>
        <taxon>Porites</taxon>
    </lineage>
</organism>
<dbReference type="EMBL" id="CALNXI010000640">
    <property type="protein sequence ID" value="CAH3030532.1"/>
    <property type="molecule type" value="Genomic_DNA"/>
</dbReference>
<keyword evidence="2" id="KW-1185">Reference proteome</keyword>
<proteinExistence type="predicted"/>
<gene>
    <name evidence="1" type="ORF">PEVE_00038175</name>
</gene>